<feature type="region of interest" description="Disordered" evidence="2">
    <location>
        <begin position="1"/>
        <end position="36"/>
    </location>
</feature>
<feature type="compositionally biased region" description="Pro residues" evidence="2">
    <location>
        <begin position="697"/>
        <end position="716"/>
    </location>
</feature>
<dbReference type="Proteomes" id="UP000703269">
    <property type="component" value="Unassembled WGS sequence"/>
</dbReference>
<feature type="compositionally biased region" description="Pro residues" evidence="2">
    <location>
        <begin position="23"/>
        <end position="33"/>
    </location>
</feature>
<evidence type="ECO:0000313" key="4">
    <source>
        <dbReference type="Proteomes" id="UP000703269"/>
    </source>
</evidence>
<evidence type="ECO:0000256" key="1">
    <source>
        <dbReference type="ARBA" id="ARBA00022737"/>
    </source>
</evidence>
<evidence type="ECO:0000256" key="2">
    <source>
        <dbReference type="SAM" id="MobiDB-lite"/>
    </source>
</evidence>
<dbReference type="SMART" id="SM00671">
    <property type="entry name" value="SEL1"/>
    <property type="match status" value="6"/>
</dbReference>
<dbReference type="InterPro" id="IPR006597">
    <property type="entry name" value="Sel1-like"/>
</dbReference>
<dbReference type="SUPFAM" id="SSF81901">
    <property type="entry name" value="HCP-like"/>
    <property type="match status" value="2"/>
</dbReference>
<keyword evidence="1" id="KW-0677">Repeat</keyword>
<keyword evidence="4" id="KW-1185">Reference proteome</keyword>
<organism evidence="3 4">
    <name type="scientific">Phanerochaete sordida</name>
    <dbReference type="NCBI Taxonomy" id="48140"/>
    <lineage>
        <taxon>Eukaryota</taxon>
        <taxon>Fungi</taxon>
        <taxon>Dikarya</taxon>
        <taxon>Basidiomycota</taxon>
        <taxon>Agaricomycotina</taxon>
        <taxon>Agaricomycetes</taxon>
        <taxon>Polyporales</taxon>
        <taxon>Phanerochaetaceae</taxon>
        <taxon>Phanerochaete</taxon>
    </lineage>
</organism>
<evidence type="ECO:0000313" key="3">
    <source>
        <dbReference type="EMBL" id="GJE85688.1"/>
    </source>
</evidence>
<dbReference type="Pfam" id="PF08238">
    <property type="entry name" value="Sel1"/>
    <property type="match status" value="5"/>
</dbReference>
<accession>A0A9P3FZY1</accession>
<proteinExistence type="predicted"/>
<dbReference type="InterPro" id="IPR051726">
    <property type="entry name" value="Chitin_Synth_Reg"/>
</dbReference>
<dbReference type="AlphaFoldDB" id="A0A9P3FZY1"/>
<dbReference type="OrthoDB" id="272077at2759"/>
<dbReference type="InterPro" id="IPR011990">
    <property type="entry name" value="TPR-like_helical_dom_sf"/>
</dbReference>
<feature type="region of interest" description="Disordered" evidence="2">
    <location>
        <begin position="69"/>
        <end position="150"/>
    </location>
</feature>
<feature type="compositionally biased region" description="Low complexity" evidence="2">
    <location>
        <begin position="140"/>
        <end position="149"/>
    </location>
</feature>
<feature type="region of interest" description="Disordered" evidence="2">
    <location>
        <begin position="634"/>
        <end position="656"/>
    </location>
</feature>
<protein>
    <submittedName>
        <fullName evidence="3">Sel1 repeat family protein</fullName>
    </submittedName>
</protein>
<gene>
    <name evidence="3" type="ORF">PsYK624_017670</name>
</gene>
<feature type="region of interest" description="Disordered" evidence="2">
    <location>
        <begin position="171"/>
        <end position="230"/>
    </location>
</feature>
<name>A0A9P3FZY1_9APHY</name>
<feature type="compositionally biased region" description="Pro residues" evidence="2">
    <location>
        <begin position="1"/>
        <end position="10"/>
    </location>
</feature>
<dbReference type="Gene3D" id="1.25.40.10">
    <property type="entry name" value="Tetratricopeptide repeat domain"/>
    <property type="match status" value="1"/>
</dbReference>
<sequence length="805" mass="85963">MATPPVPPRPYDAYDARPARNQPGPPPVPPIPPALKMDLESEYGSAPHFEDPLVAPRPHKIQHDLPANMARTLHEQASSSYGGRYSGEHARPWGGQPAVNAAPGFAIPSQREPARGASPLPGQGASYGGYGVTSPPPGGYSPYPAQGYSAQVQYYPPPNAGEVQSSLAALALGPSPQPQPHPHHRPHSSMSGYVPPPPPVQQYSTPPHSGSPPRQPAHTQGPPSLTAPLPTVSGLAAALQAVQQPNYDPAKKVVWCRDVLGLVNRAEALQAPPANPTNIAATDIPVGPVRIEDPQLRPLVDVMTSLILQVSSANPMPKPPPVHVAEAVYLRACCEASGAFASAHPPIKRDPRTAFRDFEFAARNGFPAAWFKIGRDYENFGDVPHAKDAFERGVKAGDERCLYRVGMAHLMGQLGLPPSPETAVSLLHRAATLASVDVPQPAYVYGLLLLQEFTHVNIPPQLFAPFVPQGSSVELEARKHLERAAYLNFAPAQYKLGHSYEFATPPFPFDALLSVQYYSLASQQGEIEADMALSKWFLCGSEGAFEKDEGLAWTFAEKAAKKGLPSAEFAMGYYAEVGVGGPKDMDTAQMWYQKAADHGNEDAVERLRSLSQPAPQAISREDHQNLTEVTLVRKRTQAKERSAASGARPAEISAGQGQRIMEHARNTSASQAPVVAVVPQAAPSPQPGMSPRRRPVDMPPVGPPSGSPAPQTPTPRPFANAPRYALSDPGGNSAAAPRPVQQQSSFGPPGRRNDSAGPPPPSGPGPEDYSEQPPPRNDPPRRGAQTFAEMGITTAKVEEKECVIM</sequence>
<comment type="caution">
    <text evidence="3">The sequence shown here is derived from an EMBL/GenBank/DDBJ whole genome shotgun (WGS) entry which is preliminary data.</text>
</comment>
<dbReference type="PANTHER" id="PTHR46430:SF2">
    <property type="entry name" value="CHITIN SYNTHASE REGULATORY FACTOR 4"/>
    <property type="match status" value="1"/>
</dbReference>
<reference evidence="3 4" key="1">
    <citation type="submission" date="2021-08" db="EMBL/GenBank/DDBJ databases">
        <title>Draft Genome Sequence of Phanerochaete sordida strain YK-624.</title>
        <authorList>
            <person name="Mori T."/>
            <person name="Dohra H."/>
            <person name="Suzuki T."/>
            <person name="Kawagishi H."/>
            <person name="Hirai H."/>
        </authorList>
    </citation>
    <scope>NUCLEOTIDE SEQUENCE [LARGE SCALE GENOMIC DNA]</scope>
    <source>
        <strain evidence="3 4">YK-624</strain>
    </source>
</reference>
<dbReference type="EMBL" id="BPQB01000002">
    <property type="protein sequence ID" value="GJE85688.1"/>
    <property type="molecule type" value="Genomic_DNA"/>
</dbReference>
<feature type="region of interest" description="Disordered" evidence="2">
    <location>
        <begin position="680"/>
        <end position="791"/>
    </location>
</feature>
<dbReference type="PANTHER" id="PTHR46430">
    <property type="entry name" value="PROTEIN SKT5-RELATED"/>
    <property type="match status" value="1"/>
</dbReference>